<proteinExistence type="predicted"/>
<sequence>MTNIIPIKIGNISIPFETTHKVLGMTLDAPKLTWKPHIDRIKTESINRLQTLKAVTGTTWGADRKMLKMMFKSFVLSKINYGSILYDSASETNLKSLDRPII</sequence>
<dbReference type="AlphaFoldDB" id="A0A821XWZ6"/>
<organism evidence="1 2">
    <name type="scientific">Rotaria socialis</name>
    <dbReference type="NCBI Taxonomy" id="392032"/>
    <lineage>
        <taxon>Eukaryota</taxon>
        <taxon>Metazoa</taxon>
        <taxon>Spiralia</taxon>
        <taxon>Gnathifera</taxon>
        <taxon>Rotifera</taxon>
        <taxon>Eurotatoria</taxon>
        <taxon>Bdelloidea</taxon>
        <taxon>Philodinida</taxon>
        <taxon>Philodinidae</taxon>
        <taxon>Rotaria</taxon>
    </lineage>
</organism>
<gene>
    <name evidence="1" type="ORF">TOA249_LOCUS33770</name>
</gene>
<evidence type="ECO:0000313" key="2">
    <source>
        <dbReference type="Proteomes" id="UP000663838"/>
    </source>
</evidence>
<dbReference type="EMBL" id="CAJOBS010012465">
    <property type="protein sequence ID" value="CAF4948803.1"/>
    <property type="molecule type" value="Genomic_DNA"/>
</dbReference>
<comment type="caution">
    <text evidence="1">The sequence shown here is derived from an EMBL/GenBank/DDBJ whole genome shotgun (WGS) entry which is preliminary data.</text>
</comment>
<accession>A0A821XWZ6</accession>
<name>A0A821XWZ6_9BILA</name>
<feature type="non-terminal residue" evidence="1">
    <location>
        <position position="102"/>
    </location>
</feature>
<evidence type="ECO:0000313" key="1">
    <source>
        <dbReference type="EMBL" id="CAF4948803.1"/>
    </source>
</evidence>
<protein>
    <submittedName>
        <fullName evidence="1">Uncharacterized protein</fullName>
    </submittedName>
</protein>
<reference evidence="1" key="1">
    <citation type="submission" date="2021-02" db="EMBL/GenBank/DDBJ databases">
        <authorList>
            <person name="Nowell W R."/>
        </authorList>
    </citation>
    <scope>NUCLEOTIDE SEQUENCE</scope>
</reference>
<dbReference type="Proteomes" id="UP000663838">
    <property type="component" value="Unassembled WGS sequence"/>
</dbReference>